<feature type="compositionally biased region" description="Polar residues" evidence="6">
    <location>
        <begin position="93"/>
        <end position="115"/>
    </location>
</feature>
<dbReference type="GO" id="GO:0008270">
    <property type="term" value="F:zinc ion binding"/>
    <property type="evidence" value="ECO:0007669"/>
    <property type="project" value="InterPro"/>
</dbReference>
<dbReference type="Proteomes" id="UP000431533">
    <property type="component" value="Unassembled WGS sequence"/>
</dbReference>
<dbReference type="Pfam" id="PF00172">
    <property type="entry name" value="Zn_clus"/>
    <property type="match status" value="1"/>
</dbReference>
<keyword evidence="9" id="KW-1185">Reference proteome</keyword>
<dbReference type="Pfam" id="PF04082">
    <property type="entry name" value="Fungal_trans"/>
    <property type="match status" value="1"/>
</dbReference>
<organism evidence="8 9">
    <name type="scientific">Lachnellula hyalina</name>
    <dbReference type="NCBI Taxonomy" id="1316788"/>
    <lineage>
        <taxon>Eukaryota</taxon>
        <taxon>Fungi</taxon>
        <taxon>Dikarya</taxon>
        <taxon>Ascomycota</taxon>
        <taxon>Pezizomycotina</taxon>
        <taxon>Leotiomycetes</taxon>
        <taxon>Helotiales</taxon>
        <taxon>Lachnaceae</taxon>
        <taxon>Lachnellula</taxon>
    </lineage>
</organism>
<dbReference type="SMART" id="SM00066">
    <property type="entry name" value="GAL4"/>
    <property type="match status" value="1"/>
</dbReference>
<feature type="region of interest" description="Disordered" evidence="6">
    <location>
        <begin position="377"/>
        <end position="468"/>
    </location>
</feature>
<dbReference type="CDD" id="cd00067">
    <property type="entry name" value="GAL4"/>
    <property type="match status" value="1"/>
</dbReference>
<keyword evidence="2" id="KW-0479">Metal-binding</keyword>
<evidence type="ECO:0000256" key="4">
    <source>
        <dbReference type="ARBA" id="ARBA00023163"/>
    </source>
</evidence>
<dbReference type="SUPFAM" id="SSF57701">
    <property type="entry name" value="Zn2/Cys6 DNA-binding domain"/>
    <property type="match status" value="1"/>
</dbReference>
<feature type="compositionally biased region" description="Basic and acidic residues" evidence="6">
    <location>
        <begin position="231"/>
        <end position="254"/>
    </location>
</feature>
<dbReference type="PROSITE" id="PS00463">
    <property type="entry name" value="ZN2_CY6_FUNGAL_1"/>
    <property type="match status" value="1"/>
</dbReference>
<evidence type="ECO:0000256" key="2">
    <source>
        <dbReference type="ARBA" id="ARBA00022723"/>
    </source>
</evidence>
<sequence>MTQIYTRPFIPSLHEQDSKYEKQQVAYFQREAQDPNAYSAHAIKDHERNNWNGSQSRSQMSDHSQGHRGIQQAKVGDMYPSHPERSQKPTREQLPSLSSLFGSTPHQNRPAQSPYSDHHSPIFPPSVHDGRHPPTPIHQDRPFDGSYFQHPQQLPFNSRPDQVERLGIPPPPPPRPTATGMRPESPRYDSRFGPVEVSRSQAQPSGNAWSPRPQSSRNDYFPRDTSSSFRTHSEHARPAHRPEAEPRQHYREAPHSTPVTPIFPPTPASTVVGDVTTLKDGLGPKIWTGTQFLPRFVRQAEVSGEGMCYFYDDGTHCKTVIDGEVVNAHWGVTKAGKPRKRLAIACITCREKKIKCDPDFPRCVQCEKFGRICKFKNAPRGGQGSPDTPPAELEDIGSRPTSSSRTDPESFKVGKRESSESVSPRQILRRATPDSEMHHTKRQRIGYNDFTPVASEHSPRLSTQEVGSPATVWAEPVPTTTFDHSLLREWQVNPFAANPETVREIIDLLFKSGPETAAAMFPQQAFTSWFLSARVLSLDDLMLIYSALAFGSIFSVRQEHKALGARYASISRYACDNRRFSIQLVQSRLLLSLYYFAVNNLNDAWDFCGAAARAASGLKLNVEIEKSDDALLQSFPYGLNRHGYAECRRRTFWSCYLVDRLNGFCSGYISMLHADDVFLRLPCDANSFEAQAEVQNPFFDPTTPPIQNINWTVGSIAYLINVATIWGDVMANIYRSSQRPSTLGSNSFSTFYEEASQRLQVWNDTLPSCYAFSPENLKRAADNGKVGIFMTMHTVYHMTVMKLCRYTWQSDLSSAQLVRRVSLARHHAETVLSSVDALAAHRTSPHTLSNGQSVTAASCSSPFVGCSIISAIDILTAKVPLATVSTRLASFSGAQAVLAELAHFWHSAKNQQALVFERVQDLTELTTGREVQGALASKSGNLGVASKEAGEEIFRMKQAIEKIFSKDYDCIYA</sequence>
<dbReference type="InterPro" id="IPR007219">
    <property type="entry name" value="XnlR_reg_dom"/>
</dbReference>
<feature type="domain" description="Zn(2)-C6 fungal-type" evidence="7">
    <location>
        <begin position="345"/>
        <end position="375"/>
    </location>
</feature>
<feature type="compositionally biased region" description="Basic and acidic residues" evidence="6">
    <location>
        <begin position="406"/>
        <end position="419"/>
    </location>
</feature>
<dbReference type="SMART" id="SM00906">
    <property type="entry name" value="Fungal_trans"/>
    <property type="match status" value="1"/>
</dbReference>
<feature type="region of interest" description="Disordered" evidence="6">
    <location>
        <begin position="24"/>
        <end position="266"/>
    </location>
</feature>
<gene>
    <name evidence="8" type="primary">SPCC757.04</name>
    <name evidence="8" type="ORF">LHYA1_G006105</name>
</gene>
<dbReference type="Gene3D" id="4.10.240.10">
    <property type="entry name" value="Zn(2)-C6 fungal-type DNA-binding domain"/>
    <property type="match status" value="1"/>
</dbReference>
<evidence type="ECO:0000256" key="6">
    <source>
        <dbReference type="SAM" id="MobiDB-lite"/>
    </source>
</evidence>
<evidence type="ECO:0000256" key="5">
    <source>
        <dbReference type="ARBA" id="ARBA00023242"/>
    </source>
</evidence>
<dbReference type="PROSITE" id="PS50048">
    <property type="entry name" value="ZN2_CY6_FUNGAL_2"/>
    <property type="match status" value="1"/>
</dbReference>
<evidence type="ECO:0000256" key="1">
    <source>
        <dbReference type="ARBA" id="ARBA00004123"/>
    </source>
</evidence>
<dbReference type="OrthoDB" id="5426798at2759"/>
<dbReference type="GO" id="GO:0005634">
    <property type="term" value="C:nucleus"/>
    <property type="evidence" value="ECO:0007669"/>
    <property type="project" value="UniProtKB-SubCell"/>
</dbReference>
<feature type="compositionally biased region" description="Polar residues" evidence="6">
    <location>
        <begin position="198"/>
        <end position="230"/>
    </location>
</feature>
<dbReference type="InterPro" id="IPR050815">
    <property type="entry name" value="TF_fung"/>
</dbReference>
<feature type="compositionally biased region" description="Polar residues" evidence="6">
    <location>
        <begin position="50"/>
        <end position="63"/>
    </location>
</feature>
<accession>A0A8H8R1J8</accession>
<dbReference type="CDD" id="cd12148">
    <property type="entry name" value="fungal_TF_MHR"/>
    <property type="match status" value="1"/>
</dbReference>
<reference evidence="8 9" key="1">
    <citation type="submission" date="2018-05" db="EMBL/GenBank/DDBJ databases">
        <title>Genome sequencing and assembly of the regulated plant pathogen Lachnellula willkommii and related sister species for the development of diagnostic species identification markers.</title>
        <authorList>
            <person name="Giroux E."/>
            <person name="Bilodeau G."/>
        </authorList>
    </citation>
    <scope>NUCLEOTIDE SEQUENCE [LARGE SCALE GENOMIC DNA]</scope>
    <source>
        <strain evidence="8 9">CBS 185.66</strain>
    </source>
</reference>
<dbReference type="GO" id="GO:0003677">
    <property type="term" value="F:DNA binding"/>
    <property type="evidence" value="ECO:0007669"/>
    <property type="project" value="InterPro"/>
</dbReference>
<comment type="subcellular location">
    <subcellularLocation>
        <location evidence="1">Nucleus</location>
    </subcellularLocation>
</comment>
<keyword evidence="4" id="KW-0804">Transcription</keyword>
<evidence type="ECO:0000313" key="9">
    <source>
        <dbReference type="Proteomes" id="UP000431533"/>
    </source>
</evidence>
<dbReference type="RefSeq" id="XP_031003992.1">
    <property type="nucleotide sequence ID" value="XM_031151045.1"/>
</dbReference>
<dbReference type="AlphaFoldDB" id="A0A8H8R1J8"/>
<evidence type="ECO:0000259" key="7">
    <source>
        <dbReference type="PROSITE" id="PS50048"/>
    </source>
</evidence>
<dbReference type="PANTHER" id="PTHR47338:SF11">
    <property type="entry name" value="ZN(II)2CYS6 TRANSCRIPTION FACTOR (EUROFUNG)"/>
    <property type="match status" value="1"/>
</dbReference>
<dbReference type="PANTHER" id="PTHR47338">
    <property type="entry name" value="ZN(II)2CYS6 TRANSCRIPTION FACTOR (EUROFUNG)-RELATED"/>
    <property type="match status" value="1"/>
</dbReference>
<dbReference type="InterPro" id="IPR001138">
    <property type="entry name" value="Zn2Cys6_DnaBD"/>
</dbReference>
<comment type="caution">
    <text evidence="8">The sequence shown here is derived from an EMBL/GenBank/DDBJ whole genome shotgun (WGS) entry which is preliminary data.</text>
</comment>
<feature type="compositionally biased region" description="Basic and acidic residues" evidence="6">
    <location>
        <begin position="128"/>
        <end position="143"/>
    </location>
</feature>
<proteinExistence type="predicted"/>
<dbReference type="GeneID" id="41986303"/>
<evidence type="ECO:0000313" key="8">
    <source>
        <dbReference type="EMBL" id="TVY25204.1"/>
    </source>
</evidence>
<evidence type="ECO:0000256" key="3">
    <source>
        <dbReference type="ARBA" id="ARBA00023015"/>
    </source>
</evidence>
<feature type="compositionally biased region" description="Polar residues" evidence="6">
    <location>
        <begin position="149"/>
        <end position="160"/>
    </location>
</feature>
<feature type="compositionally biased region" description="Basic and acidic residues" evidence="6">
    <location>
        <begin position="82"/>
        <end position="91"/>
    </location>
</feature>
<protein>
    <submittedName>
        <fullName evidence="8">Putative transcriptional regulatory protein</fullName>
    </submittedName>
</protein>
<keyword evidence="3" id="KW-0805">Transcription regulation</keyword>
<dbReference type="GO" id="GO:0006351">
    <property type="term" value="P:DNA-templated transcription"/>
    <property type="evidence" value="ECO:0007669"/>
    <property type="project" value="InterPro"/>
</dbReference>
<dbReference type="EMBL" id="QGMH01000103">
    <property type="protein sequence ID" value="TVY25204.1"/>
    <property type="molecule type" value="Genomic_DNA"/>
</dbReference>
<dbReference type="InterPro" id="IPR036864">
    <property type="entry name" value="Zn2-C6_fun-type_DNA-bd_sf"/>
</dbReference>
<keyword evidence="5" id="KW-0539">Nucleus</keyword>
<name>A0A8H8R1J8_9HELO</name>
<dbReference type="GO" id="GO:0000981">
    <property type="term" value="F:DNA-binding transcription factor activity, RNA polymerase II-specific"/>
    <property type="evidence" value="ECO:0007669"/>
    <property type="project" value="InterPro"/>
</dbReference>